<sequence>MKQLIAEEGDGDEEDNADKDFYTQDFWAEDEEDVDFADADDEAAHDSFDSDFGDSTESDSDNDDEEKGASKEKTTKKKSVYKDPKAKAAREEGSSSAAPSAPKPKVSHKKRPRSEAAALADGTPFAPRGSMRASTKDASLVANEKRKLEDEVAQRRRMDQEKRRASKPGVELRRLTQEEILEEAKHTEVINRASLERMLRQEEEKRKVVVRDRSNLGPRIKYVSKREGDSVVNTITFVECNVPSSIDDIAPPYPVPQRCAVTGLAAKYYDPGTGSPYANLEAFRMLRGRTGRRSSYSNLQSAAAEAEAAPADLS</sequence>
<feature type="compositionally biased region" description="Basic and acidic residues" evidence="2">
    <location>
        <begin position="80"/>
        <end position="93"/>
    </location>
</feature>
<feature type="compositionally biased region" description="Acidic residues" evidence="2">
    <location>
        <begin position="7"/>
        <end position="17"/>
    </location>
</feature>
<feature type="compositionally biased region" description="Low complexity" evidence="2">
    <location>
        <begin position="302"/>
        <end position="314"/>
    </location>
</feature>
<dbReference type="AlphaFoldDB" id="A0A7S3AQ94"/>
<dbReference type="Pfam" id="PF08265">
    <property type="entry name" value="YL1_C"/>
    <property type="match status" value="1"/>
</dbReference>
<dbReference type="SMART" id="SM00993">
    <property type="entry name" value="YL1_C"/>
    <property type="match status" value="1"/>
</dbReference>
<evidence type="ECO:0000259" key="3">
    <source>
        <dbReference type="SMART" id="SM00993"/>
    </source>
</evidence>
<feature type="region of interest" description="Disordered" evidence="2">
    <location>
        <begin position="294"/>
        <end position="314"/>
    </location>
</feature>
<reference evidence="4" key="1">
    <citation type="submission" date="2021-01" db="EMBL/GenBank/DDBJ databases">
        <authorList>
            <person name="Corre E."/>
            <person name="Pelletier E."/>
            <person name="Niang G."/>
            <person name="Scheremetjew M."/>
            <person name="Finn R."/>
            <person name="Kale V."/>
            <person name="Holt S."/>
            <person name="Cochrane G."/>
            <person name="Meng A."/>
            <person name="Brown T."/>
            <person name="Cohen L."/>
        </authorList>
    </citation>
    <scope>NUCLEOTIDE SEQUENCE</scope>
    <source>
        <strain evidence="4">CCMP281</strain>
    </source>
</reference>
<protein>
    <recommendedName>
        <fullName evidence="3">Vps72/YL1 C-terminal domain-containing protein</fullName>
    </recommendedName>
</protein>
<accession>A0A7S3AQ94</accession>
<evidence type="ECO:0000313" key="4">
    <source>
        <dbReference type="EMBL" id="CAE0111947.1"/>
    </source>
</evidence>
<dbReference type="Pfam" id="PF05764">
    <property type="entry name" value="YL1"/>
    <property type="match status" value="1"/>
</dbReference>
<feature type="domain" description="Vps72/YL1 C-terminal" evidence="3">
    <location>
        <begin position="257"/>
        <end position="286"/>
    </location>
</feature>
<dbReference type="GO" id="GO:0005634">
    <property type="term" value="C:nucleus"/>
    <property type="evidence" value="ECO:0007669"/>
    <property type="project" value="TreeGrafter"/>
</dbReference>
<comment type="similarity">
    <text evidence="1">Belongs to the VPS72/YL1 family.</text>
</comment>
<organism evidence="4">
    <name type="scientific">Haptolina ericina</name>
    <dbReference type="NCBI Taxonomy" id="156174"/>
    <lineage>
        <taxon>Eukaryota</taxon>
        <taxon>Haptista</taxon>
        <taxon>Haptophyta</taxon>
        <taxon>Prymnesiophyceae</taxon>
        <taxon>Prymnesiales</taxon>
        <taxon>Prymnesiaceae</taxon>
        <taxon>Haptolina</taxon>
    </lineage>
</organism>
<dbReference type="InterPro" id="IPR046757">
    <property type="entry name" value="YL1_N"/>
</dbReference>
<gene>
    <name evidence="4" type="ORF">HERI1096_LOCUS12607</name>
</gene>
<feature type="compositionally biased region" description="Acidic residues" evidence="2">
    <location>
        <begin position="27"/>
        <end position="41"/>
    </location>
</feature>
<evidence type="ECO:0000256" key="1">
    <source>
        <dbReference type="ARBA" id="ARBA00006832"/>
    </source>
</evidence>
<dbReference type="PANTHER" id="PTHR13275:SF4">
    <property type="entry name" value="VACUOLAR PROTEIN SORTING-ASSOCIATED PROTEIN 72 HOMOLOG"/>
    <property type="match status" value="1"/>
</dbReference>
<dbReference type="EMBL" id="HBHX01022664">
    <property type="protein sequence ID" value="CAE0111947.1"/>
    <property type="molecule type" value="Transcribed_RNA"/>
</dbReference>
<proteinExistence type="inferred from homology"/>
<dbReference type="PANTHER" id="PTHR13275">
    <property type="entry name" value="YL-1 PROTEIN TRANSCRIPTION FACTOR-LIKE 1"/>
    <property type="match status" value="1"/>
</dbReference>
<dbReference type="InterPro" id="IPR013272">
    <property type="entry name" value="Vps72/YL1_C"/>
</dbReference>
<feature type="compositionally biased region" description="Acidic residues" evidence="2">
    <location>
        <begin position="49"/>
        <end position="66"/>
    </location>
</feature>
<name>A0A7S3AQ94_9EUKA</name>
<feature type="compositionally biased region" description="Basic and acidic residues" evidence="2">
    <location>
        <begin position="143"/>
        <end position="163"/>
    </location>
</feature>
<feature type="compositionally biased region" description="Low complexity" evidence="2">
    <location>
        <begin position="94"/>
        <end position="104"/>
    </location>
</feature>
<feature type="region of interest" description="Disordered" evidence="2">
    <location>
        <begin position="1"/>
        <end position="170"/>
    </location>
</feature>
<evidence type="ECO:0000256" key="2">
    <source>
        <dbReference type="SAM" id="MobiDB-lite"/>
    </source>
</evidence>